<sequence length="259" mass="30355">MDNMVKTFVNEELGKVRTIIKDGEPWFVGKDVAKILEYRNTKKALSDHVDEEDKYQGDGVTIRDPMGRVQHPTIINESGLYSLILSSKMPRAKEFKHWVTSKILPTIRRTGGYVSNEEMFIENYLPFLDEPYKNLFRLQMTFISKLNERIRNDKPLVDFAMHVADSEDLIDMNAMAKLTADKNFNIGRTRLFRWLKEMGVLMSNNLPYQRYIDRRYFVVKESVFEVEGMKKTYQQTFVTGKGQLFIIGLLKKYYGKEMS</sequence>
<organism evidence="2 3">
    <name type="scientific">Ruminococcus bicirculans</name>
    <name type="common">ex Wegman et al. 2014</name>
    <dbReference type="NCBI Taxonomy" id="1160721"/>
    <lineage>
        <taxon>Bacteria</taxon>
        <taxon>Bacillati</taxon>
        <taxon>Bacillota</taxon>
        <taxon>Clostridia</taxon>
        <taxon>Eubacteriales</taxon>
        <taxon>Oscillospiraceae</taxon>
        <taxon>Ruminococcus</taxon>
    </lineage>
</organism>
<proteinExistence type="predicted"/>
<reference evidence="2" key="1">
    <citation type="submission" date="2023-01" db="EMBL/GenBank/DDBJ databases">
        <title>Human gut microbiome strain richness.</title>
        <authorList>
            <person name="Chen-Liaw A."/>
        </authorList>
    </citation>
    <scope>NUCLEOTIDE SEQUENCE</scope>
    <source>
        <strain evidence="2">D43st1_D9_D43t1_170807</strain>
    </source>
</reference>
<dbReference type="InterPro" id="IPR003497">
    <property type="entry name" value="BRO_N_domain"/>
</dbReference>
<dbReference type="InterPro" id="IPR005039">
    <property type="entry name" value="Ant_C"/>
</dbReference>
<dbReference type="PROSITE" id="PS51750">
    <property type="entry name" value="BRO_N"/>
    <property type="match status" value="1"/>
</dbReference>
<dbReference type="GO" id="GO:0003677">
    <property type="term" value="F:DNA binding"/>
    <property type="evidence" value="ECO:0007669"/>
    <property type="project" value="InterPro"/>
</dbReference>
<dbReference type="AlphaFoldDB" id="A0AAW6EM25"/>
<evidence type="ECO:0000313" key="3">
    <source>
        <dbReference type="Proteomes" id="UP001213042"/>
    </source>
</evidence>
<dbReference type="RefSeq" id="WP_195220544.1">
    <property type="nucleotide sequence ID" value="NZ_JADMWL010000002.1"/>
</dbReference>
<dbReference type="Pfam" id="PF02498">
    <property type="entry name" value="Bro-N"/>
    <property type="match status" value="1"/>
</dbReference>
<dbReference type="PANTHER" id="PTHR36180:SF2">
    <property type="entry name" value="BRO FAMILY PROTEIN"/>
    <property type="match status" value="1"/>
</dbReference>
<gene>
    <name evidence="2" type="ORF">PNW00_12335</name>
</gene>
<comment type="caution">
    <text evidence="2">The sequence shown here is derived from an EMBL/GenBank/DDBJ whole genome shotgun (WGS) entry which is preliminary data.</text>
</comment>
<name>A0AAW6EM25_9FIRM</name>
<evidence type="ECO:0000313" key="2">
    <source>
        <dbReference type="EMBL" id="MDB8751229.1"/>
    </source>
</evidence>
<feature type="domain" description="Bro-N" evidence="1">
    <location>
        <begin position="4"/>
        <end position="111"/>
    </location>
</feature>
<dbReference type="PANTHER" id="PTHR36180">
    <property type="entry name" value="DNA-BINDING PROTEIN-RELATED-RELATED"/>
    <property type="match status" value="1"/>
</dbReference>
<dbReference type="EMBL" id="JAQMLU010000026">
    <property type="protein sequence ID" value="MDB8751229.1"/>
    <property type="molecule type" value="Genomic_DNA"/>
</dbReference>
<dbReference type="Pfam" id="PF03374">
    <property type="entry name" value="ANT"/>
    <property type="match status" value="1"/>
</dbReference>
<accession>A0AAW6EM25</accession>
<dbReference type="SMART" id="SM01040">
    <property type="entry name" value="Bro-N"/>
    <property type="match status" value="1"/>
</dbReference>
<dbReference type="Proteomes" id="UP001213042">
    <property type="component" value="Unassembled WGS sequence"/>
</dbReference>
<protein>
    <submittedName>
        <fullName evidence="2">BRO family protein</fullName>
    </submittedName>
</protein>
<evidence type="ECO:0000259" key="1">
    <source>
        <dbReference type="PROSITE" id="PS51750"/>
    </source>
</evidence>